<dbReference type="Proteomes" id="UP001221142">
    <property type="component" value="Unassembled WGS sequence"/>
</dbReference>
<evidence type="ECO:0000313" key="1">
    <source>
        <dbReference type="EMBL" id="KAJ7612142.1"/>
    </source>
</evidence>
<keyword evidence="2" id="KW-1185">Reference proteome</keyword>
<organism evidence="1 2">
    <name type="scientific">Roridomyces roridus</name>
    <dbReference type="NCBI Taxonomy" id="1738132"/>
    <lineage>
        <taxon>Eukaryota</taxon>
        <taxon>Fungi</taxon>
        <taxon>Dikarya</taxon>
        <taxon>Basidiomycota</taxon>
        <taxon>Agaricomycotina</taxon>
        <taxon>Agaricomycetes</taxon>
        <taxon>Agaricomycetidae</taxon>
        <taxon>Agaricales</taxon>
        <taxon>Marasmiineae</taxon>
        <taxon>Mycenaceae</taxon>
        <taxon>Roridomyces</taxon>
    </lineage>
</organism>
<evidence type="ECO:0000313" key="2">
    <source>
        <dbReference type="Proteomes" id="UP001221142"/>
    </source>
</evidence>
<sequence>MSLSSSESSFAFIRRTKASVHPRVKNAMVEKDWVARSFEYILNQLLPGRQCVDSRQFLPDFLAPEAMRLLKQVNFSTHPNLRPVTHLVSGSEGYGVAQGCDRRPPAFRAFCLISATTLGLGQILEDIGGVSVHGGQDKTRLSASRSRNLNLEERSEDPERDADLVVLIQYGGKKFEVMRINRVDSEIQGKVDVDSVPSPFRRAKVADLKRHTNWKVKLPGDHGPRCFKFRIHAPSAFAFRGRTTSSSAEPVDAKMNNRILGAMRRKFEVPRMRVVQNSVNWGDYGVRGRKPSRPAVPYESRVELSYVEPGIYFLRAAGEGEESVERGTGLWRMSADLPWKLQISNGPREKKTMTHRVPKSLSQRGFCITASVYREVTPSGAGTGIDREGSNSS</sequence>
<comment type="caution">
    <text evidence="1">The sequence shown here is derived from an EMBL/GenBank/DDBJ whole genome shotgun (WGS) entry which is preliminary data.</text>
</comment>
<name>A0AAD7B7C6_9AGAR</name>
<gene>
    <name evidence="1" type="ORF">FB45DRAFT_875048</name>
</gene>
<reference evidence="1" key="1">
    <citation type="submission" date="2023-03" db="EMBL/GenBank/DDBJ databases">
        <title>Massive genome expansion in bonnet fungi (Mycena s.s.) driven by repeated elements and novel gene families across ecological guilds.</title>
        <authorList>
            <consortium name="Lawrence Berkeley National Laboratory"/>
            <person name="Harder C.B."/>
            <person name="Miyauchi S."/>
            <person name="Viragh M."/>
            <person name="Kuo A."/>
            <person name="Thoen E."/>
            <person name="Andreopoulos B."/>
            <person name="Lu D."/>
            <person name="Skrede I."/>
            <person name="Drula E."/>
            <person name="Henrissat B."/>
            <person name="Morin E."/>
            <person name="Kohler A."/>
            <person name="Barry K."/>
            <person name="LaButti K."/>
            <person name="Morin E."/>
            <person name="Salamov A."/>
            <person name="Lipzen A."/>
            <person name="Mereny Z."/>
            <person name="Hegedus B."/>
            <person name="Baldrian P."/>
            <person name="Stursova M."/>
            <person name="Weitz H."/>
            <person name="Taylor A."/>
            <person name="Grigoriev I.V."/>
            <person name="Nagy L.G."/>
            <person name="Martin F."/>
            <person name="Kauserud H."/>
        </authorList>
    </citation>
    <scope>NUCLEOTIDE SEQUENCE</scope>
    <source>
        <strain evidence="1">9284</strain>
    </source>
</reference>
<dbReference type="EMBL" id="JARKIF010000031">
    <property type="protein sequence ID" value="KAJ7612142.1"/>
    <property type="molecule type" value="Genomic_DNA"/>
</dbReference>
<accession>A0AAD7B7C6</accession>
<protein>
    <submittedName>
        <fullName evidence="1">Uncharacterized protein</fullName>
    </submittedName>
</protein>
<dbReference type="AlphaFoldDB" id="A0AAD7B7C6"/>
<proteinExistence type="predicted"/>